<dbReference type="SUPFAM" id="SSF56784">
    <property type="entry name" value="HAD-like"/>
    <property type="match status" value="1"/>
</dbReference>
<keyword evidence="6" id="KW-0378">Hydrolase</keyword>
<dbReference type="AlphaFoldDB" id="A0A5B9WD89"/>
<dbReference type="GO" id="GO:0036424">
    <property type="term" value="F:L-phosphoserine phosphatase activity"/>
    <property type="evidence" value="ECO:0007669"/>
    <property type="project" value="TreeGrafter"/>
</dbReference>
<dbReference type="InterPro" id="IPR023214">
    <property type="entry name" value="HAD_sf"/>
</dbReference>
<protein>
    <recommendedName>
        <fullName evidence="3">phosphoserine phosphatase</fullName>
        <ecNumber evidence="3">3.1.3.3</ecNumber>
    </recommendedName>
</protein>
<dbReference type="GO" id="GO:0005737">
    <property type="term" value="C:cytoplasm"/>
    <property type="evidence" value="ECO:0007669"/>
    <property type="project" value="TreeGrafter"/>
</dbReference>
<sequence>MPDSHPHAPARKLLVSDFDGTMTREDFYQLVRRSLLPPGVPDYWGEYRAGRMTHFQALQAYFATIREDEATVRKVVEEMGLDPKLKEDVAALREAGWDVAVTSAGCDWYIRILLAEAGVELTVWSNPGRFVAGEGLLMDPPTESPFYSASTGVDKAGVVRDAIGRGLTVAFAGDGFPDADAARLVPGGLRFARADLAAVLRDEGLPFRPFERWSEIAAALAGR</sequence>
<dbReference type="OrthoDB" id="9804940at2"/>
<dbReference type="GO" id="GO:0006564">
    <property type="term" value="P:L-serine biosynthetic process"/>
    <property type="evidence" value="ECO:0007669"/>
    <property type="project" value="UniProtKB-KW"/>
</dbReference>
<dbReference type="RefSeq" id="WP_148598009.1">
    <property type="nucleotide sequence ID" value="NZ_CP042997.1"/>
</dbReference>
<name>A0A5B9WD89_9BACT</name>
<reference evidence="11 12" key="1">
    <citation type="submission" date="2019-08" db="EMBL/GenBank/DDBJ databases">
        <title>Deep-cultivation of Planctomycetes and their phenomic and genomic characterization uncovers novel biology.</title>
        <authorList>
            <person name="Wiegand S."/>
            <person name="Jogler M."/>
            <person name="Boedeker C."/>
            <person name="Pinto D."/>
            <person name="Vollmers J."/>
            <person name="Rivas-Marin E."/>
            <person name="Kohn T."/>
            <person name="Peeters S.H."/>
            <person name="Heuer A."/>
            <person name="Rast P."/>
            <person name="Oberbeckmann S."/>
            <person name="Bunk B."/>
            <person name="Jeske O."/>
            <person name="Meyerdierks A."/>
            <person name="Storesund J.E."/>
            <person name="Kallscheuer N."/>
            <person name="Luecker S."/>
            <person name="Lage O.M."/>
            <person name="Pohl T."/>
            <person name="Merkel B.J."/>
            <person name="Hornburger P."/>
            <person name="Mueller R.-W."/>
            <person name="Bruemmer F."/>
            <person name="Labrenz M."/>
            <person name="Spormann A.M."/>
            <person name="Op den Camp H."/>
            <person name="Overmann J."/>
            <person name="Amann R."/>
            <person name="Jetten M.S.M."/>
            <person name="Mascher T."/>
            <person name="Medema M.H."/>
            <person name="Devos D.P."/>
            <person name="Kaster A.-K."/>
            <person name="Ovreas L."/>
            <person name="Rohde M."/>
            <person name="Galperin M.Y."/>
            <person name="Jogler C."/>
        </authorList>
    </citation>
    <scope>NUCLEOTIDE SEQUENCE [LARGE SCALE GENOMIC DNA]</scope>
    <source>
        <strain evidence="11 12">OJF2</strain>
    </source>
</reference>
<evidence type="ECO:0000256" key="3">
    <source>
        <dbReference type="ARBA" id="ARBA00012640"/>
    </source>
</evidence>
<comment type="catalytic activity">
    <reaction evidence="9">
        <text>O-phospho-L-serine + H2O = L-serine + phosphate</text>
        <dbReference type="Rhea" id="RHEA:21208"/>
        <dbReference type="ChEBI" id="CHEBI:15377"/>
        <dbReference type="ChEBI" id="CHEBI:33384"/>
        <dbReference type="ChEBI" id="CHEBI:43474"/>
        <dbReference type="ChEBI" id="CHEBI:57524"/>
        <dbReference type="EC" id="3.1.3.3"/>
    </reaction>
</comment>
<dbReference type="EMBL" id="CP042997">
    <property type="protein sequence ID" value="QEH38576.1"/>
    <property type="molecule type" value="Genomic_DNA"/>
</dbReference>
<keyword evidence="12" id="KW-1185">Reference proteome</keyword>
<dbReference type="PANTHER" id="PTHR43344">
    <property type="entry name" value="PHOSPHOSERINE PHOSPHATASE"/>
    <property type="match status" value="1"/>
</dbReference>
<evidence type="ECO:0000256" key="1">
    <source>
        <dbReference type="ARBA" id="ARBA00001946"/>
    </source>
</evidence>
<dbReference type="Pfam" id="PF12710">
    <property type="entry name" value="HAD"/>
    <property type="match status" value="1"/>
</dbReference>
<evidence type="ECO:0000256" key="2">
    <source>
        <dbReference type="ARBA" id="ARBA00005135"/>
    </source>
</evidence>
<comment type="pathway">
    <text evidence="2">Amino-acid biosynthesis; L-serine biosynthesis; L-serine from 3-phospho-D-glycerate: step 3/3.</text>
</comment>
<evidence type="ECO:0000256" key="7">
    <source>
        <dbReference type="ARBA" id="ARBA00022842"/>
    </source>
</evidence>
<evidence type="ECO:0000256" key="8">
    <source>
        <dbReference type="ARBA" id="ARBA00023299"/>
    </source>
</evidence>
<keyword evidence="7" id="KW-0460">Magnesium</keyword>
<dbReference type="Gene3D" id="3.40.50.1000">
    <property type="entry name" value="HAD superfamily/HAD-like"/>
    <property type="match status" value="1"/>
</dbReference>
<dbReference type="InterPro" id="IPR050582">
    <property type="entry name" value="HAD-like_SerB"/>
</dbReference>
<evidence type="ECO:0000256" key="9">
    <source>
        <dbReference type="ARBA" id="ARBA00048138"/>
    </source>
</evidence>
<proteinExistence type="predicted"/>
<dbReference type="Gene3D" id="3.90.1470.20">
    <property type="match status" value="1"/>
</dbReference>
<evidence type="ECO:0000256" key="6">
    <source>
        <dbReference type="ARBA" id="ARBA00022801"/>
    </source>
</evidence>
<dbReference type="KEGG" id="agv:OJF2_71800"/>
<evidence type="ECO:0000313" key="11">
    <source>
        <dbReference type="EMBL" id="QEH38576.1"/>
    </source>
</evidence>
<dbReference type="Proteomes" id="UP000324233">
    <property type="component" value="Chromosome"/>
</dbReference>
<evidence type="ECO:0000256" key="4">
    <source>
        <dbReference type="ARBA" id="ARBA00022605"/>
    </source>
</evidence>
<dbReference type="NCBIfam" id="TIGR01488">
    <property type="entry name" value="HAD-SF-IB"/>
    <property type="match status" value="1"/>
</dbReference>
<dbReference type="EC" id="3.1.3.3" evidence="3"/>
<comment type="catalytic activity">
    <reaction evidence="10">
        <text>O-phospho-D-serine + H2O = D-serine + phosphate</text>
        <dbReference type="Rhea" id="RHEA:24873"/>
        <dbReference type="ChEBI" id="CHEBI:15377"/>
        <dbReference type="ChEBI" id="CHEBI:35247"/>
        <dbReference type="ChEBI" id="CHEBI:43474"/>
        <dbReference type="ChEBI" id="CHEBI:58680"/>
        <dbReference type="EC" id="3.1.3.3"/>
    </reaction>
</comment>
<keyword evidence="8" id="KW-0718">Serine biosynthesis</keyword>
<evidence type="ECO:0000256" key="5">
    <source>
        <dbReference type="ARBA" id="ARBA00022723"/>
    </source>
</evidence>
<dbReference type="PANTHER" id="PTHR43344:SF2">
    <property type="entry name" value="PHOSPHOSERINE PHOSPHATASE"/>
    <property type="match status" value="1"/>
</dbReference>
<comment type="cofactor">
    <cofactor evidence="1">
        <name>Mg(2+)</name>
        <dbReference type="ChEBI" id="CHEBI:18420"/>
    </cofactor>
</comment>
<organism evidence="11 12">
    <name type="scientific">Aquisphaera giovannonii</name>
    <dbReference type="NCBI Taxonomy" id="406548"/>
    <lineage>
        <taxon>Bacteria</taxon>
        <taxon>Pseudomonadati</taxon>
        <taxon>Planctomycetota</taxon>
        <taxon>Planctomycetia</taxon>
        <taxon>Isosphaerales</taxon>
        <taxon>Isosphaeraceae</taxon>
        <taxon>Aquisphaera</taxon>
    </lineage>
</organism>
<evidence type="ECO:0000313" key="12">
    <source>
        <dbReference type="Proteomes" id="UP000324233"/>
    </source>
</evidence>
<keyword evidence="4" id="KW-0028">Amino-acid biosynthesis</keyword>
<gene>
    <name evidence="11" type="ORF">OJF2_71800</name>
</gene>
<dbReference type="InterPro" id="IPR036412">
    <property type="entry name" value="HAD-like_sf"/>
</dbReference>
<dbReference type="GO" id="GO:0000287">
    <property type="term" value="F:magnesium ion binding"/>
    <property type="evidence" value="ECO:0007669"/>
    <property type="project" value="TreeGrafter"/>
</dbReference>
<keyword evidence="5" id="KW-0479">Metal-binding</keyword>
<accession>A0A5B9WD89</accession>
<evidence type="ECO:0000256" key="10">
    <source>
        <dbReference type="ARBA" id="ARBA00048523"/>
    </source>
</evidence>